<feature type="chain" id="PRO_5031166808" evidence="1">
    <location>
        <begin position="28"/>
        <end position="154"/>
    </location>
</feature>
<dbReference type="RefSeq" id="WP_232364601.1">
    <property type="nucleotide sequence ID" value="NZ_JACDUS010000001.1"/>
</dbReference>
<protein>
    <submittedName>
        <fullName evidence="3">SH3-like domain-containing protein</fullName>
    </submittedName>
</protein>
<proteinExistence type="predicted"/>
<comment type="caution">
    <text evidence="3">The sequence shown here is derived from an EMBL/GenBank/DDBJ whole genome shotgun (WGS) entry which is preliminary data.</text>
</comment>
<feature type="domain" description="SH3b" evidence="2">
    <location>
        <begin position="92"/>
        <end position="154"/>
    </location>
</feature>
<dbReference type="Pfam" id="PF06347">
    <property type="entry name" value="SH3_4"/>
    <property type="match status" value="2"/>
</dbReference>
<dbReference type="PANTHER" id="PTHR34408:SF1">
    <property type="entry name" value="GLYCOSYL HYDROLASE FAMILY 19 DOMAIN-CONTAINING PROTEIN HI_1415"/>
    <property type="match status" value="1"/>
</dbReference>
<dbReference type="PROSITE" id="PS51781">
    <property type="entry name" value="SH3B"/>
    <property type="match status" value="1"/>
</dbReference>
<dbReference type="AlphaFoldDB" id="A0A7W0HJA8"/>
<keyword evidence="1" id="KW-0732">Signal</keyword>
<dbReference type="PANTHER" id="PTHR34408">
    <property type="entry name" value="FAMILY PROTEIN, PUTATIVE-RELATED"/>
    <property type="match status" value="1"/>
</dbReference>
<gene>
    <name evidence="3" type="ORF">HNR65_000213</name>
</gene>
<evidence type="ECO:0000259" key="2">
    <source>
        <dbReference type="PROSITE" id="PS51781"/>
    </source>
</evidence>
<keyword evidence="4" id="KW-1185">Reference proteome</keyword>
<dbReference type="InterPro" id="IPR003646">
    <property type="entry name" value="SH3-like_bac-type"/>
</dbReference>
<reference evidence="3 4" key="1">
    <citation type="submission" date="2020-07" db="EMBL/GenBank/DDBJ databases">
        <title>Genomic Encyclopedia of Type Strains, Phase IV (KMG-IV): sequencing the most valuable type-strain genomes for metagenomic binning, comparative biology and taxonomic classification.</title>
        <authorList>
            <person name="Goeker M."/>
        </authorList>
    </citation>
    <scope>NUCLEOTIDE SEQUENCE [LARGE SCALE GENOMIC DNA]</scope>
    <source>
        <strain evidence="3 4">DSM 17721</strain>
    </source>
</reference>
<evidence type="ECO:0000313" key="4">
    <source>
        <dbReference type="Proteomes" id="UP000525298"/>
    </source>
</evidence>
<dbReference type="EMBL" id="JACDUS010000001">
    <property type="protein sequence ID" value="MBA2879906.1"/>
    <property type="molecule type" value="Genomic_DNA"/>
</dbReference>
<organism evidence="3 4">
    <name type="scientific">Desulfosalsimonas propionicica</name>
    <dbReference type="NCBI Taxonomy" id="332175"/>
    <lineage>
        <taxon>Bacteria</taxon>
        <taxon>Pseudomonadati</taxon>
        <taxon>Thermodesulfobacteriota</taxon>
        <taxon>Desulfobacteria</taxon>
        <taxon>Desulfobacterales</taxon>
        <taxon>Desulfosalsimonadaceae</taxon>
        <taxon>Desulfosalsimonas</taxon>
    </lineage>
</organism>
<dbReference type="Proteomes" id="UP000525298">
    <property type="component" value="Unassembled WGS sequence"/>
</dbReference>
<accession>A0A7W0HJA8</accession>
<dbReference type="Gene3D" id="2.30.30.40">
    <property type="entry name" value="SH3 Domains"/>
    <property type="match status" value="2"/>
</dbReference>
<name>A0A7W0HJA8_9BACT</name>
<feature type="signal peptide" evidence="1">
    <location>
        <begin position="1"/>
        <end position="27"/>
    </location>
</feature>
<evidence type="ECO:0000313" key="3">
    <source>
        <dbReference type="EMBL" id="MBA2879906.1"/>
    </source>
</evidence>
<sequence>MYPAATSRRFTAMIICLTIFTMLAAAAAAAEARRMAVSVDVANTRSGPGTEHEKLWQMELYTPLEVIETQGDWYFFKDFEGTRAWIHKDLLADIKTVITKKGVINIRTGPGTSNDVAFQAEKGVPFKVLEKKGDWIHIQHADGEKGWIYRGLVW</sequence>
<dbReference type="InterPro" id="IPR010466">
    <property type="entry name" value="DUF1058"/>
</dbReference>
<dbReference type="InterPro" id="IPR052354">
    <property type="entry name" value="Cell_Wall_Dynamics_Protein"/>
</dbReference>
<evidence type="ECO:0000256" key="1">
    <source>
        <dbReference type="SAM" id="SignalP"/>
    </source>
</evidence>
<dbReference type="SMART" id="SM00287">
    <property type="entry name" value="SH3b"/>
    <property type="match status" value="2"/>
</dbReference>